<name>A0A8H5LR88_9AGAR</name>
<feature type="coiled-coil region" evidence="1">
    <location>
        <begin position="607"/>
        <end position="827"/>
    </location>
</feature>
<reference evidence="2 3" key="1">
    <citation type="journal article" date="2020" name="ISME J.">
        <title>Uncovering the hidden diversity of litter-decomposition mechanisms in mushroom-forming fungi.</title>
        <authorList>
            <person name="Floudas D."/>
            <person name="Bentzer J."/>
            <person name="Ahren D."/>
            <person name="Johansson T."/>
            <person name="Persson P."/>
            <person name="Tunlid A."/>
        </authorList>
    </citation>
    <scope>NUCLEOTIDE SEQUENCE [LARGE SCALE GENOMIC DNA]</scope>
    <source>
        <strain evidence="2 3">CBS 291.85</strain>
    </source>
</reference>
<dbReference type="Gene3D" id="1.25.40.10">
    <property type="entry name" value="Tetratricopeptide repeat domain"/>
    <property type="match status" value="2"/>
</dbReference>
<dbReference type="SUPFAM" id="SSF52540">
    <property type="entry name" value="P-loop containing nucleoside triphosphate hydrolases"/>
    <property type="match status" value="1"/>
</dbReference>
<proteinExistence type="predicted"/>
<evidence type="ECO:0000256" key="1">
    <source>
        <dbReference type="SAM" id="Coils"/>
    </source>
</evidence>
<dbReference type="AlphaFoldDB" id="A0A8H5LR88"/>
<dbReference type="Proteomes" id="UP000559256">
    <property type="component" value="Unassembled WGS sequence"/>
</dbReference>
<dbReference type="SUPFAM" id="SSF48452">
    <property type="entry name" value="TPR-like"/>
    <property type="match status" value="2"/>
</dbReference>
<protein>
    <recommendedName>
        <fullName evidence="4">TPR-like protein</fullName>
    </recommendedName>
</protein>
<evidence type="ECO:0008006" key="4">
    <source>
        <dbReference type="Google" id="ProtNLM"/>
    </source>
</evidence>
<dbReference type="PANTHER" id="PTHR47691">
    <property type="entry name" value="REGULATOR-RELATED"/>
    <property type="match status" value="1"/>
</dbReference>
<organism evidence="2 3">
    <name type="scientific">Tetrapyrgos nigripes</name>
    <dbReference type="NCBI Taxonomy" id="182062"/>
    <lineage>
        <taxon>Eukaryota</taxon>
        <taxon>Fungi</taxon>
        <taxon>Dikarya</taxon>
        <taxon>Basidiomycota</taxon>
        <taxon>Agaricomycotina</taxon>
        <taxon>Agaricomycetes</taxon>
        <taxon>Agaricomycetidae</taxon>
        <taxon>Agaricales</taxon>
        <taxon>Marasmiineae</taxon>
        <taxon>Marasmiaceae</taxon>
        <taxon>Tetrapyrgos</taxon>
    </lineage>
</organism>
<dbReference type="InterPro" id="IPR019734">
    <property type="entry name" value="TPR_rpt"/>
</dbReference>
<dbReference type="Gene3D" id="3.40.50.300">
    <property type="entry name" value="P-loop containing nucleotide triphosphate hydrolases"/>
    <property type="match status" value="1"/>
</dbReference>
<sequence length="905" mass="102166">MIEGQFIGELREASEMTDNNSLHQTGIGSQGNFFTGAYNFSITNSTFNNINNITNPLVNNPKEITADDLLLQTPQAPPVFTGRSHLVEEAVKLLCEANQAHIAILGTGGIGKTSVALHIMENPRIKEKFTGRCYFIPCEILPDATNLVQGLVQAIGLQMTQGKGPLGILLDYLEGCPDVLLILDNFETSWNSKEQMDIKNLIEKICSFKAVSVIITMRGSDGPGQIKWHKLGGQSGLPPLELGPAKEAFCSLSSDGNYAIKEDDPILEKLLTQMDGMPLAIVLIVQHSRELPLKDLMEIWNDQKTAVLKRFGLGEQENRLTSIEVSIELTLNIIRKKLSKTGLDLLRLVAFLPSGIPDWLENLPKMLPNATMQVIVLKKACLIHEAGNKTLKMLTPIGEYIMKICGITEQFESQIWRFYESFINNLPQNSIAGDIQLGLHIANIFKILNIQIEKSFEKSHRNVLNQLYNHSQYLPGLVPLFEKYLRWDSQMNLGYQTELMFVVEEMFWFMGEYEKGIEIINDVEKLLKHQINQESCNLEVITSSSSISVNYGLEQTQAECYERWGRVSYYRSDYKESQCKIQQAMNLYQYIGNIKGAAQCLQRLGNISRMLCKYEEAKVMLEQAKEQFEGLGDRLGAAWCLRSMGNISRMLGKYKEAKVMLEQAKEQFEELGDRLGAARCLRSLGTISRMLGQYQEAKVMLEQAKEQFEEIGYRLGAIHCLQHLGDISRMLGQYEHAKIMLQQAKEQFEGLGERLGAAQCLRILGNISQMLGQYEEAKVMLEQAKQQFEGLGNRLGATQCLQSLGYISHLLGQLKEAKVLMEQAKEQFEGLGYRVGATQCLQCLGYISYMMDQYEEAKVMLEQAKTQFEEIGSRLEVAQCIQSLRDISKITSHTFHTLLPPQTFH</sequence>
<evidence type="ECO:0000313" key="2">
    <source>
        <dbReference type="EMBL" id="KAF5366563.1"/>
    </source>
</evidence>
<dbReference type="PANTHER" id="PTHR47691:SF3">
    <property type="entry name" value="HTH-TYPE TRANSCRIPTIONAL REGULATOR RV0890C-RELATED"/>
    <property type="match status" value="1"/>
</dbReference>
<keyword evidence="1" id="KW-0175">Coiled coil</keyword>
<keyword evidence="3" id="KW-1185">Reference proteome</keyword>
<dbReference type="Pfam" id="PF13424">
    <property type="entry name" value="TPR_12"/>
    <property type="match status" value="2"/>
</dbReference>
<dbReference type="SMART" id="SM00028">
    <property type="entry name" value="TPR"/>
    <property type="match status" value="7"/>
</dbReference>
<evidence type="ECO:0000313" key="3">
    <source>
        <dbReference type="Proteomes" id="UP000559256"/>
    </source>
</evidence>
<dbReference type="OrthoDB" id="431454at2759"/>
<accession>A0A8H5LR88</accession>
<dbReference type="EMBL" id="JAACJM010000022">
    <property type="protein sequence ID" value="KAF5366563.1"/>
    <property type="molecule type" value="Genomic_DNA"/>
</dbReference>
<dbReference type="InterPro" id="IPR011990">
    <property type="entry name" value="TPR-like_helical_dom_sf"/>
</dbReference>
<comment type="caution">
    <text evidence="2">The sequence shown here is derived from an EMBL/GenBank/DDBJ whole genome shotgun (WGS) entry which is preliminary data.</text>
</comment>
<dbReference type="InterPro" id="IPR027417">
    <property type="entry name" value="P-loop_NTPase"/>
</dbReference>
<gene>
    <name evidence="2" type="ORF">D9758_008926</name>
</gene>